<evidence type="ECO:0000256" key="1">
    <source>
        <dbReference type="ARBA" id="ARBA00000439"/>
    </source>
</evidence>
<organism evidence="13 14">
    <name type="scientific">Chitinophaga niabensis</name>
    <dbReference type="NCBI Taxonomy" id="536979"/>
    <lineage>
        <taxon>Bacteria</taxon>
        <taxon>Pseudomonadati</taxon>
        <taxon>Bacteroidota</taxon>
        <taxon>Chitinophagia</taxon>
        <taxon>Chitinophagales</taxon>
        <taxon>Chitinophagaceae</taxon>
        <taxon>Chitinophaga</taxon>
    </lineage>
</organism>
<dbReference type="Pfam" id="PF00686">
    <property type="entry name" value="CBM_20"/>
    <property type="match status" value="1"/>
</dbReference>
<dbReference type="Pfam" id="PF02446">
    <property type="entry name" value="Glyco_hydro_77"/>
    <property type="match status" value="1"/>
</dbReference>
<evidence type="ECO:0000259" key="12">
    <source>
        <dbReference type="PROSITE" id="PS51166"/>
    </source>
</evidence>
<comment type="similarity">
    <text evidence="3">Belongs to the disproportionating enzyme family.</text>
</comment>
<dbReference type="Gene3D" id="2.60.40.10">
    <property type="entry name" value="Immunoglobulins"/>
    <property type="match status" value="1"/>
</dbReference>
<protein>
    <recommendedName>
        <fullName evidence="5">4-alpha-glucanotransferase</fullName>
        <ecNumber evidence="4">2.4.1.25</ecNumber>
    </recommendedName>
    <alternativeName>
        <fullName evidence="10">Amylomaltase</fullName>
    </alternativeName>
    <alternativeName>
        <fullName evidence="11">Disproportionating enzyme</fullName>
    </alternativeName>
</protein>
<dbReference type="PANTHER" id="PTHR32518">
    <property type="match status" value="1"/>
</dbReference>
<evidence type="ECO:0000256" key="6">
    <source>
        <dbReference type="ARBA" id="ARBA00022490"/>
    </source>
</evidence>
<dbReference type="InterPro" id="IPR017853">
    <property type="entry name" value="GH"/>
</dbReference>
<dbReference type="STRING" id="536979.SAMN04488055_0117"/>
<dbReference type="InterPro" id="IPR002044">
    <property type="entry name" value="CBM20"/>
</dbReference>
<dbReference type="GO" id="GO:0005975">
    <property type="term" value="P:carbohydrate metabolic process"/>
    <property type="evidence" value="ECO:0007669"/>
    <property type="project" value="InterPro"/>
</dbReference>
<evidence type="ECO:0000256" key="2">
    <source>
        <dbReference type="ARBA" id="ARBA00004496"/>
    </source>
</evidence>
<evidence type="ECO:0000256" key="8">
    <source>
        <dbReference type="ARBA" id="ARBA00022679"/>
    </source>
</evidence>
<dbReference type="OrthoDB" id="9811841at2"/>
<evidence type="ECO:0000256" key="5">
    <source>
        <dbReference type="ARBA" id="ARBA00020295"/>
    </source>
</evidence>
<dbReference type="GO" id="GO:0005737">
    <property type="term" value="C:cytoplasm"/>
    <property type="evidence" value="ECO:0007669"/>
    <property type="project" value="UniProtKB-SubCell"/>
</dbReference>
<gene>
    <name evidence="13" type="ORF">SAMN04488055_0117</name>
</gene>
<dbReference type="CDD" id="cd05467">
    <property type="entry name" value="CBM20"/>
    <property type="match status" value="1"/>
</dbReference>
<dbReference type="PROSITE" id="PS51166">
    <property type="entry name" value="CBM20"/>
    <property type="match status" value="1"/>
</dbReference>
<dbReference type="Proteomes" id="UP000185003">
    <property type="component" value="Unassembled WGS sequence"/>
</dbReference>
<reference evidence="14" key="1">
    <citation type="submission" date="2016-11" db="EMBL/GenBank/DDBJ databases">
        <authorList>
            <person name="Varghese N."/>
            <person name="Submissions S."/>
        </authorList>
    </citation>
    <scope>NUCLEOTIDE SEQUENCE [LARGE SCALE GENOMIC DNA]</scope>
    <source>
        <strain evidence="14">DSM 24787</strain>
    </source>
</reference>
<comment type="subcellular location">
    <subcellularLocation>
        <location evidence="2">Cytoplasm</location>
    </subcellularLocation>
</comment>
<evidence type="ECO:0000256" key="11">
    <source>
        <dbReference type="ARBA" id="ARBA00031501"/>
    </source>
</evidence>
<evidence type="ECO:0000313" key="14">
    <source>
        <dbReference type="Proteomes" id="UP000185003"/>
    </source>
</evidence>
<evidence type="ECO:0000256" key="10">
    <source>
        <dbReference type="ARBA" id="ARBA00031423"/>
    </source>
</evidence>
<proteinExistence type="inferred from homology"/>
<name>A0A1N6D1R6_9BACT</name>
<keyword evidence="6" id="KW-0963">Cytoplasm</keyword>
<dbReference type="GO" id="GO:0004134">
    <property type="term" value="F:4-alpha-glucanotransferase activity"/>
    <property type="evidence" value="ECO:0007669"/>
    <property type="project" value="UniProtKB-EC"/>
</dbReference>
<dbReference type="InterPro" id="IPR013784">
    <property type="entry name" value="Carb-bd-like_fold"/>
</dbReference>
<dbReference type="EMBL" id="FSRA01000001">
    <property type="protein sequence ID" value="SIN64741.1"/>
    <property type="molecule type" value="Genomic_DNA"/>
</dbReference>
<evidence type="ECO:0000256" key="4">
    <source>
        <dbReference type="ARBA" id="ARBA00012560"/>
    </source>
</evidence>
<accession>A0A1N6D1R6</accession>
<keyword evidence="7" id="KW-0328">Glycosyltransferase</keyword>
<dbReference type="SUPFAM" id="SSF51445">
    <property type="entry name" value="(Trans)glycosidases"/>
    <property type="match status" value="1"/>
</dbReference>
<dbReference type="PANTHER" id="PTHR32518:SF3">
    <property type="entry name" value="4-ALPHA-GLUCANOTRANSFERASE"/>
    <property type="match status" value="1"/>
</dbReference>
<dbReference type="RefSeq" id="WP_074237223.1">
    <property type="nucleotide sequence ID" value="NZ_FSRA01000001.1"/>
</dbReference>
<dbReference type="EC" id="2.4.1.25" evidence="4"/>
<dbReference type="SUPFAM" id="SSF49452">
    <property type="entry name" value="Starch-binding domain-like"/>
    <property type="match status" value="1"/>
</dbReference>
<sequence length="805" mass="91834">MTLHLYVRFSSAWGQELYVAVCHDQGETKLLMEYYNASWWRLTVHLDDPAVFRYRYYLGTLSERNTRAIYCFPSDKELTVRDIWIWPGMVENAWLTAPFSEVFFKREAAALPAPALYTFRVHAPLLKATETVYIIGNIPELGAWNVKQAIPLTYTAEGDLITVADIPRGLLIEYKYGKKEGDQFIYEEGENRVMFTGEFSIHGRTIIHDGFARFNITPWKGAGVAVPVFSLRSEKGLGIGEFADLKLLADWAAATGQRILQLLPVNDTTVNYSWTDSYPYAAISAFALHPVYIHLPAVGKVKDYKKHQAKLNELPSLDYEQVIRIKMEALNELFTAFKPDSDYHTWVAANQHWLEPYARFSCERDKDLQLTGRPTEAAFYFFIQYQLHNQLLDAVSYAHSKGVVIKGDLPIGVFLQSVEVKEAPELFDTNVQAGAPPDDFSMKGQNWGFPVYNWAQMAATGYRWWKERLAHMALYFSAFRIDHILGFFRIWQIPRDTFDGLLGYFDPAIPFTIDELQAAGIPFDRSRYCQPYITDAILYDTFSDATPAVKGIYFERNGDGTFRLQASYTTQQSVADEPDPFIRQGLLHLITNVLFLEPVDGEFHPRFHMHLTSSFEALEPAVQHKLRVLSDQYYFHRHDALWEQEALKKLPVLQQATDMLVCGEDLGMVPHCVPGVMQLLGILSLEVQRMPKGENSTLASAPYLSVVTPSTHDMSTIREWAEGDYGSLIEEHLQSPAMWCILQLQDWLALDESLPHTGPAEERINVPAVTPWYWRYRMPLSLETLLKAEGLTTTIRGMISMAGRG</sequence>
<evidence type="ECO:0000256" key="3">
    <source>
        <dbReference type="ARBA" id="ARBA00005684"/>
    </source>
</evidence>
<dbReference type="AlphaFoldDB" id="A0A1N6D1R6"/>
<dbReference type="Gene3D" id="3.20.20.80">
    <property type="entry name" value="Glycosidases"/>
    <property type="match status" value="2"/>
</dbReference>
<dbReference type="SMART" id="SM01065">
    <property type="entry name" value="CBM_2"/>
    <property type="match status" value="1"/>
</dbReference>
<keyword evidence="14" id="KW-1185">Reference proteome</keyword>
<evidence type="ECO:0000256" key="9">
    <source>
        <dbReference type="ARBA" id="ARBA00023277"/>
    </source>
</evidence>
<feature type="domain" description="CBM20" evidence="12">
    <location>
        <begin position="109"/>
        <end position="221"/>
    </location>
</feature>
<keyword evidence="9" id="KW-0119">Carbohydrate metabolism</keyword>
<dbReference type="InterPro" id="IPR013783">
    <property type="entry name" value="Ig-like_fold"/>
</dbReference>
<dbReference type="GO" id="GO:2001070">
    <property type="term" value="F:starch binding"/>
    <property type="evidence" value="ECO:0007669"/>
    <property type="project" value="InterPro"/>
</dbReference>
<keyword evidence="8 13" id="KW-0808">Transferase</keyword>
<evidence type="ECO:0000256" key="7">
    <source>
        <dbReference type="ARBA" id="ARBA00022676"/>
    </source>
</evidence>
<dbReference type="InterPro" id="IPR003385">
    <property type="entry name" value="Glyco_hydro_77"/>
</dbReference>
<evidence type="ECO:0000313" key="13">
    <source>
        <dbReference type="EMBL" id="SIN64741.1"/>
    </source>
</evidence>
<comment type="catalytic activity">
    <reaction evidence="1">
        <text>Transfers a segment of a (1-&gt;4)-alpha-D-glucan to a new position in an acceptor, which may be glucose or a (1-&gt;4)-alpha-D-glucan.</text>
        <dbReference type="EC" id="2.4.1.25"/>
    </reaction>
</comment>